<dbReference type="EMBL" id="AP018694">
    <property type="protein sequence ID" value="BBE17831.1"/>
    <property type="molecule type" value="Genomic_DNA"/>
</dbReference>
<dbReference type="AlphaFoldDB" id="A0A5K7S8E5"/>
<reference evidence="2" key="1">
    <citation type="journal article" date="2020" name="Int. J. Syst. Evol. Microbiol.">
        <title>Aquipluma nitroreducens gen. nov. sp. nov., a novel facultatively anaerobic bacterium isolated from a freshwater lake.</title>
        <authorList>
            <person name="Watanabe M."/>
            <person name="Kojima H."/>
            <person name="Fukui M."/>
        </authorList>
    </citation>
    <scope>NUCLEOTIDE SEQUENCE</scope>
    <source>
        <strain evidence="2">MeG22</strain>
    </source>
</reference>
<sequence length="234" mass="27111">MARLRAIEAGLELGKKTALKKLAFSQQTLENLQTFYPHFLGAIRQLNVSKQNQFDRSKDYGEIFRKSKLYLSHFLQVVNFAILRGEMKPEVIEFYGLKANSKATPPLNLEANVMTWGERIIEGEQKRIMKGGSPIYSPSIALVKVHYEEFVDAYRHQKMLQNITNRASMKVAELREQADQLIQEMWNEVENSLVHLSDEEKREKASEYGIVYVYRASEQKKMEVESLQQSIVFS</sequence>
<proteinExistence type="predicted"/>
<accession>A0A5K7S8E5</accession>
<evidence type="ECO:0000256" key="1">
    <source>
        <dbReference type="SAM" id="Coils"/>
    </source>
</evidence>
<gene>
    <name evidence="2" type="ORF">AQPE_1989</name>
</gene>
<protein>
    <submittedName>
        <fullName evidence="2">Uncharacterized protein</fullName>
    </submittedName>
</protein>
<keyword evidence="3" id="KW-1185">Reference proteome</keyword>
<feature type="coiled-coil region" evidence="1">
    <location>
        <begin position="164"/>
        <end position="191"/>
    </location>
</feature>
<dbReference type="KEGG" id="anf:AQPE_1989"/>
<evidence type="ECO:0000313" key="3">
    <source>
        <dbReference type="Proteomes" id="UP001193389"/>
    </source>
</evidence>
<evidence type="ECO:0000313" key="2">
    <source>
        <dbReference type="EMBL" id="BBE17831.1"/>
    </source>
</evidence>
<name>A0A5K7S8E5_9BACT</name>
<keyword evidence="1" id="KW-0175">Coiled coil</keyword>
<dbReference type="Proteomes" id="UP001193389">
    <property type="component" value="Chromosome"/>
</dbReference>
<organism evidence="2 3">
    <name type="scientific">Aquipluma nitroreducens</name>
    <dbReference type="NCBI Taxonomy" id="2010828"/>
    <lineage>
        <taxon>Bacteria</taxon>
        <taxon>Pseudomonadati</taxon>
        <taxon>Bacteroidota</taxon>
        <taxon>Bacteroidia</taxon>
        <taxon>Marinilabiliales</taxon>
        <taxon>Prolixibacteraceae</taxon>
        <taxon>Aquipluma</taxon>
    </lineage>
</organism>